<dbReference type="InterPro" id="IPR006474">
    <property type="entry name" value="Helicase_Cas3_CRISPR-ass_core"/>
</dbReference>
<dbReference type="CDD" id="cd09641">
    <property type="entry name" value="Cas3''_I"/>
    <property type="match status" value="1"/>
</dbReference>
<dbReference type="EMBL" id="LK932402">
    <property type="protein sequence ID" value="CDS88043.1"/>
    <property type="molecule type" value="Genomic_DNA"/>
</dbReference>
<evidence type="ECO:0000256" key="3">
    <source>
        <dbReference type="ARBA" id="ARBA00022722"/>
    </source>
</evidence>
<evidence type="ECO:0000256" key="1">
    <source>
        <dbReference type="ARBA" id="ARBA00006847"/>
    </source>
</evidence>
<evidence type="ECO:0000256" key="9">
    <source>
        <dbReference type="ARBA" id="ARBA00023118"/>
    </source>
</evidence>
<keyword evidence="6" id="KW-0378">Hydrolase</keyword>
<dbReference type="SMART" id="SM00490">
    <property type="entry name" value="HELICc"/>
    <property type="match status" value="1"/>
</dbReference>
<evidence type="ECO:0000313" key="14">
    <source>
        <dbReference type="EMBL" id="CDT34234.1"/>
    </source>
</evidence>
<dbReference type="Pfam" id="PF18019">
    <property type="entry name" value="Cas3_HD"/>
    <property type="match status" value="1"/>
</dbReference>
<comment type="similarity">
    <text evidence="10">Belongs to the DEAD box helicase family.</text>
</comment>
<sequence length="802" mass="94050">MKNIMQKEILAKSYNLRTNQQEQTLVEHIKDLFEVLESILELNLYSDKDVEILKICCALHDLGKINSIMQQKMEINNKISYSCSEEERKKLESDKKSLKKIARHNIFSGAFLKDILEKMNLSEEDKLYIYKSIMLHHGNYEDYMRLSISKVQEEIYEYIEKGILEKEEFNLKDIESYINSILNVDFKFGEDVLDYDYIDKLSESMFIDSDYNNGQIDDSVLNYRKFKYILYKGMLNLIDHSASSRQKGIKFYNDFTDEEIDNMILNEIYKSQGNLEKNNIEFNTIQKRLRELSGRNVLTVAFTGSGKTAADYRKTFKRKFFLVPNKISAESFYRKNIFQNKNDLDTRSSNDYIGLLHGDINLYSENEDNGEHDFVLTLRDIDLSINFCKPCVIATVDQLLLSMFKFPGYEKIFAAVKNASITVDEVHLLEPKMFLILIYFMQFACKYLDIDFHLMTATLPKSYKEQMINKGIIFQEESNENVTDKGEIVFIESNKEEEICEGKDVKVSFIKEKEIKSIVEDALENKQKILIIKNTIDSVNRTYEFLKENLSDKYGGVDIDVLHSRFKFKDKKEKYSKILNGEGDIWISTQSVEISLDLDFNIIISDLATMDSLIQRMGRCNRNNKYEYGNFYILPSEDKIYDNKLKNTTKNILKDILKTNSIFTMGIRKTILDDYYDNSVVKKYFEENFISCDKEIKNIYGVNKEIFDGLDLIFNFEPYKNIVDSKKEAAKIFRDVDVSYKIILEEDFYKEDRELQQDSIQVSGFIFNRLYYYGLISKVEGYMVLKSSSKFEYNSTVGLILK</sequence>
<dbReference type="GO" id="GO:0005829">
    <property type="term" value="C:cytosol"/>
    <property type="evidence" value="ECO:0007669"/>
    <property type="project" value="TreeGrafter"/>
</dbReference>
<keyword evidence="8" id="KW-0067">ATP-binding</keyword>
<evidence type="ECO:0000259" key="11">
    <source>
        <dbReference type="PROSITE" id="PS51643"/>
    </source>
</evidence>
<dbReference type="Gene3D" id="1.10.3210.30">
    <property type="match status" value="1"/>
</dbReference>
<dbReference type="PROSITE" id="PS51643">
    <property type="entry name" value="HD_CAS3"/>
    <property type="match status" value="1"/>
</dbReference>
<comment type="similarity">
    <text evidence="1">In the N-terminal section; belongs to the CRISPR-associated nuclease Cas3-HD family.</text>
</comment>
<dbReference type="EMBL" id="LK933116">
    <property type="protein sequence ID" value="CDT34234.1"/>
    <property type="molecule type" value="Genomic_DNA"/>
</dbReference>
<gene>
    <name evidence="14" type="ORF">BN1095_440078</name>
    <name evidence="12" type="ORF">BN1096_520253</name>
    <name evidence="13" type="ORF">BN1097_630367</name>
</gene>
<dbReference type="GO" id="GO:0016787">
    <property type="term" value="F:hydrolase activity"/>
    <property type="evidence" value="ECO:0007669"/>
    <property type="project" value="UniProtKB-KW"/>
</dbReference>
<dbReference type="EMBL" id="LK932505">
    <property type="protein sequence ID" value="CDS85373.1"/>
    <property type="molecule type" value="Genomic_DNA"/>
</dbReference>
<dbReference type="InterPro" id="IPR054712">
    <property type="entry name" value="Cas3-like_dom"/>
</dbReference>
<proteinExistence type="inferred from homology"/>
<keyword evidence="9" id="KW-0051">Antiviral defense</keyword>
<dbReference type="InterPro" id="IPR001650">
    <property type="entry name" value="Helicase_C-like"/>
</dbReference>
<evidence type="ECO:0000256" key="4">
    <source>
        <dbReference type="ARBA" id="ARBA00022723"/>
    </source>
</evidence>
<organism evidence="13">
    <name type="scientific">Clostridioides difficile</name>
    <name type="common">Peptoclostridium difficile</name>
    <dbReference type="NCBI Taxonomy" id="1496"/>
    <lineage>
        <taxon>Bacteria</taxon>
        <taxon>Bacillati</taxon>
        <taxon>Bacillota</taxon>
        <taxon>Clostridia</taxon>
        <taxon>Peptostreptococcales</taxon>
        <taxon>Peptostreptococcaceae</taxon>
        <taxon>Clostridioides</taxon>
    </lineage>
</organism>
<protein>
    <submittedName>
        <fullName evidence="13">Putative CRISPR-associated ATP-dependent helicase</fullName>
    </submittedName>
</protein>
<dbReference type="RefSeq" id="WP_021390231.1">
    <property type="nucleotide sequence ID" value="NZ_BBYB01000197.1"/>
</dbReference>
<keyword evidence="5" id="KW-0547">Nucleotide-binding</keyword>
<evidence type="ECO:0000256" key="2">
    <source>
        <dbReference type="ARBA" id="ARBA00009046"/>
    </source>
</evidence>
<dbReference type="PANTHER" id="PTHR47959:SF16">
    <property type="entry name" value="CRISPR-ASSOCIATED NUCLEASE_HELICASE CAS3-RELATED"/>
    <property type="match status" value="1"/>
</dbReference>
<name>A0A069ABL3_CLODI</name>
<evidence type="ECO:0000256" key="10">
    <source>
        <dbReference type="ARBA" id="ARBA00038437"/>
    </source>
</evidence>
<evidence type="ECO:0000313" key="13">
    <source>
        <dbReference type="EMBL" id="CDS88043.1"/>
    </source>
</evidence>
<evidence type="ECO:0000256" key="6">
    <source>
        <dbReference type="ARBA" id="ARBA00022801"/>
    </source>
</evidence>
<dbReference type="GO" id="GO:0046872">
    <property type="term" value="F:metal ion binding"/>
    <property type="evidence" value="ECO:0007669"/>
    <property type="project" value="UniProtKB-KW"/>
</dbReference>
<feature type="domain" description="HD Cas3-type" evidence="11">
    <location>
        <begin position="18"/>
        <end position="241"/>
    </location>
</feature>
<keyword evidence="7" id="KW-0347">Helicase</keyword>
<dbReference type="NCBIfam" id="TIGR01596">
    <property type="entry name" value="cas3_HD"/>
    <property type="match status" value="1"/>
</dbReference>
<keyword evidence="4" id="KW-0479">Metal-binding</keyword>
<dbReference type="InterPro" id="IPR038257">
    <property type="entry name" value="CRISPR-assoc_Cas3_HD_sf"/>
</dbReference>
<reference evidence="13" key="1">
    <citation type="submission" date="2014-07" db="EMBL/GenBank/DDBJ databases">
        <authorList>
            <person name="Monot Marc"/>
        </authorList>
    </citation>
    <scope>NUCLEOTIDE SEQUENCE</scope>
    <source>
        <strain evidence="14">7032989</strain>
        <strain evidence="13">7032994</strain>
    </source>
</reference>
<accession>A0A069ABL3</accession>
<dbReference type="NCBIfam" id="TIGR01587">
    <property type="entry name" value="cas3_core"/>
    <property type="match status" value="1"/>
</dbReference>
<evidence type="ECO:0000256" key="5">
    <source>
        <dbReference type="ARBA" id="ARBA00022741"/>
    </source>
</evidence>
<dbReference type="GO" id="GO:0003724">
    <property type="term" value="F:RNA helicase activity"/>
    <property type="evidence" value="ECO:0007669"/>
    <property type="project" value="TreeGrafter"/>
</dbReference>
<comment type="similarity">
    <text evidence="2">In the central section; belongs to the CRISPR-associated helicase Cas3 family.</text>
</comment>
<keyword evidence="3" id="KW-0540">Nuclease</keyword>
<evidence type="ECO:0000256" key="7">
    <source>
        <dbReference type="ARBA" id="ARBA00022806"/>
    </source>
</evidence>
<dbReference type="Pfam" id="PF22590">
    <property type="entry name" value="Cas3-like_C_2"/>
    <property type="match status" value="1"/>
</dbReference>
<dbReference type="SUPFAM" id="SSF52540">
    <property type="entry name" value="P-loop containing nucleoside triphosphate hydrolases"/>
    <property type="match status" value="1"/>
</dbReference>
<dbReference type="GO" id="GO:0051607">
    <property type="term" value="P:defense response to virus"/>
    <property type="evidence" value="ECO:0007669"/>
    <property type="project" value="UniProtKB-KW"/>
</dbReference>
<evidence type="ECO:0000256" key="8">
    <source>
        <dbReference type="ARBA" id="ARBA00022840"/>
    </source>
</evidence>
<dbReference type="GO" id="GO:0004518">
    <property type="term" value="F:nuclease activity"/>
    <property type="evidence" value="ECO:0007669"/>
    <property type="project" value="UniProtKB-KW"/>
</dbReference>
<dbReference type="InterPro" id="IPR050079">
    <property type="entry name" value="DEAD_box_RNA_helicase"/>
</dbReference>
<dbReference type="PANTHER" id="PTHR47959">
    <property type="entry name" value="ATP-DEPENDENT RNA HELICASE RHLE-RELATED"/>
    <property type="match status" value="1"/>
</dbReference>
<dbReference type="InterPro" id="IPR027417">
    <property type="entry name" value="P-loop_NTPase"/>
</dbReference>
<dbReference type="InterPro" id="IPR006483">
    <property type="entry name" value="CRISPR-assoc_Cas3_HD"/>
</dbReference>
<dbReference type="AlphaFoldDB" id="A0A069ABL3"/>
<dbReference type="GO" id="GO:0005524">
    <property type="term" value="F:ATP binding"/>
    <property type="evidence" value="ECO:0007669"/>
    <property type="project" value="UniProtKB-KW"/>
</dbReference>
<dbReference type="Gene3D" id="3.40.50.300">
    <property type="entry name" value="P-loop containing nucleotide triphosphate hydrolases"/>
    <property type="match status" value="2"/>
</dbReference>
<dbReference type="SUPFAM" id="SSF109604">
    <property type="entry name" value="HD-domain/PDEase-like"/>
    <property type="match status" value="1"/>
</dbReference>
<evidence type="ECO:0000313" key="12">
    <source>
        <dbReference type="EMBL" id="CDS85373.1"/>
    </source>
</evidence>